<dbReference type="PANTHER" id="PTHR32552">
    <property type="entry name" value="FERRICHROME IRON RECEPTOR-RELATED"/>
    <property type="match status" value="1"/>
</dbReference>
<evidence type="ECO:0000313" key="19">
    <source>
        <dbReference type="EMBL" id="MBI6550237.1"/>
    </source>
</evidence>
<feature type="chain" id="PRO_5046737435" evidence="16">
    <location>
        <begin position="42"/>
        <end position="742"/>
    </location>
</feature>
<dbReference type="CDD" id="cd01347">
    <property type="entry name" value="ligand_gated_channel"/>
    <property type="match status" value="1"/>
</dbReference>
<feature type="signal peptide" evidence="16">
    <location>
        <begin position="1"/>
        <end position="41"/>
    </location>
</feature>
<sequence length="742" mass="82490">MVLPIKNEMLKSANKITRNYNYSKLFLILTSALLLSPYASASHTSNNRAANNNEDTITVTNASKGNSVEHFVESDSAAGTKSTTPLIKTPQSISVINRTQMEVQGAATVADALNYSSGVVTNYRGSSNRNDEVITRGFRYAPKFLDGLSYGTNSSGGTVGQIDPWLLERVELVHGPASVLYGQVSPGGLINMTSKRPTAQPIHKVQMKAGNQSLGELAFDFGGALGDDIPVLYRLNGILSSQKQFVKGHKKERIAIAPALTWIPNNNTTFTLLTSYQYDPKAGYRNFYPKIGTVTPVSNVGYIPYDMNLSEPSFNQSRREQISIGYMLEHDINDVFSFQQNLRYSTSDERTKYLVYASDLTPPSPSIKRFPQREHNEAQGISMDNQLKALFSTGNIEHNIISGVDYKWVNNHNQLWRNWDEKGQYHFDWSNPIWGIPVNEKDLSIILNDKKKLHQLGIYLQDQLNWENWNLVLSGRYDWTETKQQNLIKNTSITQKDRAFTGRAGLLYAFDNGISPYISYSTSFEPNLSQGAPGTPAFKPTTGEQTEIGIKFQPKDHDTLLTLSLFDITQKNVTSSNPNTRIKEQIGKIGSKGVETEIHSQITPEINLIAAYSYTDTKTKSDSNASRIGKRVPSIPEHAASAWGSYSFQQTALKGFTLGAGVRYIGSTSGDYEETFHVNPYTLYDLMAKYNLGEASPQLKGASVQLNVNNLTNKRYVASCSNDGACFYGSGRSIFATVEYSW</sequence>
<evidence type="ECO:0000313" key="20">
    <source>
        <dbReference type="Proteomes" id="UP000696184"/>
    </source>
</evidence>
<evidence type="ECO:0000256" key="16">
    <source>
        <dbReference type="SAM" id="SignalP"/>
    </source>
</evidence>
<evidence type="ECO:0000256" key="5">
    <source>
        <dbReference type="ARBA" id="ARBA00022496"/>
    </source>
</evidence>
<dbReference type="Proteomes" id="UP000696184">
    <property type="component" value="Unassembled WGS sequence"/>
</dbReference>
<keyword evidence="12 19" id="KW-0675">Receptor</keyword>
<reference evidence="19 20" key="1">
    <citation type="submission" date="2020-08" db="EMBL/GenBank/DDBJ databases">
        <title>Description of Xenorhabdus lircayensis sp. nov., the symbiotic bacterium associated with the entomopathogenic nematode Steirnernema unicornum.</title>
        <authorList>
            <person name="Castaneda-Alvarez C."/>
            <person name="Prodan S."/>
            <person name="Zamorano A."/>
            <person name="San-Blas E."/>
            <person name="Aballay E."/>
        </authorList>
    </citation>
    <scope>NUCLEOTIDE SEQUENCE [LARGE SCALE GENOMIC DNA]</scope>
    <source>
        <strain evidence="19 20">VLS</strain>
    </source>
</reference>
<evidence type="ECO:0000256" key="13">
    <source>
        <dbReference type="ARBA" id="ARBA00023237"/>
    </source>
</evidence>
<keyword evidence="5" id="KW-0410">Iron transport</keyword>
<evidence type="ECO:0000256" key="4">
    <source>
        <dbReference type="ARBA" id="ARBA00022452"/>
    </source>
</evidence>
<dbReference type="Gene3D" id="2.40.170.20">
    <property type="entry name" value="TonB-dependent receptor, beta-barrel domain"/>
    <property type="match status" value="1"/>
</dbReference>
<keyword evidence="9" id="KW-0406">Ion transport</keyword>
<evidence type="ECO:0000256" key="14">
    <source>
        <dbReference type="PROSITE-ProRule" id="PRU01360"/>
    </source>
</evidence>
<dbReference type="Pfam" id="PF00593">
    <property type="entry name" value="TonB_dep_Rec_b-barrel"/>
    <property type="match status" value="1"/>
</dbReference>
<keyword evidence="3 14" id="KW-0813">Transport</keyword>
<evidence type="ECO:0000256" key="3">
    <source>
        <dbReference type="ARBA" id="ARBA00022448"/>
    </source>
</evidence>
<keyword evidence="13 14" id="KW-0998">Cell outer membrane</keyword>
<dbReference type="NCBIfam" id="TIGR01783">
    <property type="entry name" value="TonB-siderophor"/>
    <property type="match status" value="1"/>
</dbReference>
<evidence type="ECO:0000256" key="6">
    <source>
        <dbReference type="ARBA" id="ARBA00022692"/>
    </source>
</evidence>
<evidence type="ECO:0000259" key="17">
    <source>
        <dbReference type="Pfam" id="PF00593"/>
    </source>
</evidence>
<dbReference type="PANTHER" id="PTHR32552:SF68">
    <property type="entry name" value="FERRICHROME OUTER MEMBRANE TRANSPORTER_PHAGE RECEPTOR"/>
    <property type="match status" value="1"/>
</dbReference>
<name>A0ABS0U9F1_9GAMM</name>
<comment type="similarity">
    <text evidence="2 14 15">Belongs to the TonB-dependent receptor family.</text>
</comment>
<feature type="domain" description="TonB-dependent receptor plug" evidence="18">
    <location>
        <begin position="86"/>
        <end position="188"/>
    </location>
</feature>
<proteinExistence type="inferred from homology"/>
<accession>A0ABS0U9F1</accession>
<dbReference type="InterPro" id="IPR000531">
    <property type="entry name" value="Beta-barrel_TonB"/>
</dbReference>
<dbReference type="Pfam" id="PF07715">
    <property type="entry name" value="Plug"/>
    <property type="match status" value="1"/>
</dbReference>
<gene>
    <name evidence="19" type="ORF">H8A87_16405</name>
</gene>
<evidence type="ECO:0000256" key="1">
    <source>
        <dbReference type="ARBA" id="ARBA00004571"/>
    </source>
</evidence>
<keyword evidence="6 14" id="KW-0812">Transmembrane</keyword>
<keyword evidence="11 14" id="KW-0472">Membrane</keyword>
<keyword evidence="8" id="KW-0408">Iron</keyword>
<evidence type="ECO:0000256" key="9">
    <source>
        <dbReference type="ARBA" id="ARBA00023065"/>
    </source>
</evidence>
<evidence type="ECO:0000259" key="18">
    <source>
        <dbReference type="Pfam" id="PF07715"/>
    </source>
</evidence>
<evidence type="ECO:0000256" key="15">
    <source>
        <dbReference type="RuleBase" id="RU003357"/>
    </source>
</evidence>
<dbReference type="Gene3D" id="2.170.130.10">
    <property type="entry name" value="TonB-dependent receptor, plug domain"/>
    <property type="match status" value="1"/>
</dbReference>
<comment type="subcellular location">
    <subcellularLocation>
        <location evidence="1 14">Cell outer membrane</location>
        <topology evidence="1 14">Multi-pass membrane protein</topology>
    </subcellularLocation>
</comment>
<comment type="caution">
    <text evidence="19">The sequence shown here is derived from an EMBL/GenBank/DDBJ whole genome shotgun (WGS) entry which is preliminary data.</text>
</comment>
<keyword evidence="20" id="KW-1185">Reference proteome</keyword>
<dbReference type="InterPro" id="IPR039426">
    <property type="entry name" value="TonB-dep_rcpt-like"/>
</dbReference>
<dbReference type="InterPro" id="IPR036942">
    <property type="entry name" value="Beta-barrel_TonB_sf"/>
</dbReference>
<dbReference type="PROSITE" id="PS52016">
    <property type="entry name" value="TONB_DEPENDENT_REC_3"/>
    <property type="match status" value="1"/>
</dbReference>
<evidence type="ECO:0000256" key="10">
    <source>
        <dbReference type="ARBA" id="ARBA00023077"/>
    </source>
</evidence>
<dbReference type="RefSeq" id="WP_198691007.1">
    <property type="nucleotide sequence ID" value="NZ_CAWPUD010000059.1"/>
</dbReference>
<dbReference type="SUPFAM" id="SSF56935">
    <property type="entry name" value="Porins"/>
    <property type="match status" value="1"/>
</dbReference>
<dbReference type="InterPro" id="IPR012910">
    <property type="entry name" value="Plug_dom"/>
</dbReference>
<dbReference type="EMBL" id="JACOII010000059">
    <property type="protein sequence ID" value="MBI6550237.1"/>
    <property type="molecule type" value="Genomic_DNA"/>
</dbReference>
<keyword evidence="10 15" id="KW-0798">TonB box</keyword>
<evidence type="ECO:0000256" key="8">
    <source>
        <dbReference type="ARBA" id="ARBA00023004"/>
    </source>
</evidence>
<evidence type="ECO:0000256" key="7">
    <source>
        <dbReference type="ARBA" id="ARBA00022729"/>
    </source>
</evidence>
<protein>
    <submittedName>
        <fullName evidence="19">TonB-dependent siderophore receptor</fullName>
    </submittedName>
</protein>
<evidence type="ECO:0000256" key="11">
    <source>
        <dbReference type="ARBA" id="ARBA00023136"/>
    </source>
</evidence>
<keyword evidence="4 14" id="KW-1134">Transmembrane beta strand</keyword>
<dbReference type="InterPro" id="IPR010105">
    <property type="entry name" value="TonB_sidphr_rcpt"/>
</dbReference>
<evidence type="ECO:0000256" key="2">
    <source>
        <dbReference type="ARBA" id="ARBA00009810"/>
    </source>
</evidence>
<feature type="domain" description="TonB-dependent receptor-like beta-barrel" evidence="17">
    <location>
        <begin position="269"/>
        <end position="711"/>
    </location>
</feature>
<dbReference type="InterPro" id="IPR037066">
    <property type="entry name" value="Plug_dom_sf"/>
</dbReference>
<organism evidence="19 20">
    <name type="scientific">Xenorhabdus lircayensis</name>
    <dbReference type="NCBI Taxonomy" id="2763499"/>
    <lineage>
        <taxon>Bacteria</taxon>
        <taxon>Pseudomonadati</taxon>
        <taxon>Pseudomonadota</taxon>
        <taxon>Gammaproteobacteria</taxon>
        <taxon>Enterobacterales</taxon>
        <taxon>Morganellaceae</taxon>
        <taxon>Xenorhabdus</taxon>
    </lineage>
</organism>
<keyword evidence="7 16" id="KW-0732">Signal</keyword>
<evidence type="ECO:0000256" key="12">
    <source>
        <dbReference type="ARBA" id="ARBA00023170"/>
    </source>
</evidence>